<evidence type="ECO:0008006" key="4">
    <source>
        <dbReference type="Google" id="ProtNLM"/>
    </source>
</evidence>
<dbReference type="EMBL" id="JAIQCJ010002164">
    <property type="protein sequence ID" value="KAJ8780224.1"/>
    <property type="molecule type" value="Genomic_DNA"/>
</dbReference>
<dbReference type="Proteomes" id="UP001159641">
    <property type="component" value="Unassembled WGS sequence"/>
</dbReference>
<evidence type="ECO:0000313" key="2">
    <source>
        <dbReference type="EMBL" id="KAJ8780224.1"/>
    </source>
</evidence>
<proteinExistence type="predicted"/>
<evidence type="ECO:0000313" key="3">
    <source>
        <dbReference type="Proteomes" id="UP001159641"/>
    </source>
</evidence>
<dbReference type="AlphaFoldDB" id="A0AB34GKV6"/>
<feature type="region of interest" description="Disordered" evidence="1">
    <location>
        <begin position="29"/>
        <end position="103"/>
    </location>
</feature>
<feature type="compositionally biased region" description="Pro residues" evidence="1">
    <location>
        <begin position="53"/>
        <end position="65"/>
    </location>
</feature>
<feature type="region of interest" description="Disordered" evidence="1">
    <location>
        <begin position="126"/>
        <end position="149"/>
    </location>
</feature>
<sequence>MGGPLAPPSVRHLAFEPQFTATRNAPARCTEIGSPEMARDLSPIPPTRDRTRPAPPPSPLPPPPILGQAPTLRRAPPLPPAALCAPRRLRQSPRSPVPWLTGMARATGPERRLLAIYTGGTIGMRSERGGEWVPASGHRGWGGGRPRAL</sequence>
<reference evidence="2 3" key="1">
    <citation type="submission" date="2022-11" db="EMBL/GenBank/DDBJ databases">
        <title>Whole genome sequence of Eschrichtius robustus ER-17-0199.</title>
        <authorList>
            <person name="Bruniche-Olsen A."/>
            <person name="Black A.N."/>
            <person name="Fields C.J."/>
            <person name="Walden K."/>
            <person name="Dewoody J.A."/>
        </authorList>
    </citation>
    <scope>NUCLEOTIDE SEQUENCE [LARGE SCALE GENOMIC DNA]</scope>
    <source>
        <strain evidence="2">ER-17-0199</strain>
        <tissue evidence="2">Blubber</tissue>
    </source>
</reference>
<accession>A0AB34GKV6</accession>
<evidence type="ECO:0000256" key="1">
    <source>
        <dbReference type="SAM" id="MobiDB-lite"/>
    </source>
</evidence>
<name>A0AB34GKV6_ESCRO</name>
<gene>
    <name evidence="2" type="ORF">J1605_011827</name>
</gene>
<organism evidence="2 3">
    <name type="scientific">Eschrichtius robustus</name>
    <name type="common">California gray whale</name>
    <name type="synonym">Eschrichtius gibbosus</name>
    <dbReference type="NCBI Taxonomy" id="9764"/>
    <lineage>
        <taxon>Eukaryota</taxon>
        <taxon>Metazoa</taxon>
        <taxon>Chordata</taxon>
        <taxon>Craniata</taxon>
        <taxon>Vertebrata</taxon>
        <taxon>Euteleostomi</taxon>
        <taxon>Mammalia</taxon>
        <taxon>Eutheria</taxon>
        <taxon>Laurasiatheria</taxon>
        <taxon>Artiodactyla</taxon>
        <taxon>Whippomorpha</taxon>
        <taxon>Cetacea</taxon>
        <taxon>Mysticeti</taxon>
        <taxon>Eschrichtiidae</taxon>
        <taxon>Eschrichtius</taxon>
    </lineage>
</organism>
<comment type="caution">
    <text evidence="2">The sequence shown here is derived from an EMBL/GenBank/DDBJ whole genome shotgun (WGS) entry which is preliminary data.</text>
</comment>
<feature type="compositionally biased region" description="Gly residues" evidence="1">
    <location>
        <begin position="139"/>
        <end position="149"/>
    </location>
</feature>
<keyword evidence="3" id="KW-1185">Reference proteome</keyword>
<protein>
    <recommendedName>
        <fullName evidence="4">Asparaginase</fullName>
    </recommendedName>
</protein>
<feature type="compositionally biased region" description="Low complexity" evidence="1">
    <location>
        <begin position="69"/>
        <end position="86"/>
    </location>
</feature>